<dbReference type="SMART" id="SM00112">
    <property type="entry name" value="CA"/>
    <property type="match status" value="4"/>
</dbReference>
<dbReference type="Proteomes" id="UP000752171">
    <property type="component" value="Unassembled WGS sequence"/>
</dbReference>
<evidence type="ECO:0000313" key="23">
    <source>
        <dbReference type="Proteomes" id="UP000752171"/>
    </source>
</evidence>
<evidence type="ECO:0000256" key="10">
    <source>
        <dbReference type="ARBA" id="ARBA00022949"/>
    </source>
</evidence>
<dbReference type="InterPro" id="IPR009122">
    <property type="entry name" value="Desmosomal_cadherin"/>
</dbReference>
<feature type="signal peptide" evidence="18">
    <location>
        <begin position="1"/>
        <end position="23"/>
    </location>
</feature>
<dbReference type="GO" id="GO:0005912">
    <property type="term" value="C:adherens junction"/>
    <property type="evidence" value="ECO:0007669"/>
    <property type="project" value="TreeGrafter"/>
</dbReference>
<reference evidence="20 23" key="1">
    <citation type="submission" date="2021-07" db="EMBL/GenBank/DDBJ databases">
        <authorList>
            <person name="Imarazene B."/>
            <person name="Zahm M."/>
            <person name="Klopp C."/>
            <person name="Cabau C."/>
            <person name="Beille S."/>
            <person name="Jouanno E."/>
            <person name="Castinel A."/>
            <person name="Lluch J."/>
            <person name="Gil L."/>
            <person name="Kuchtly C."/>
            <person name="Lopez Roques C."/>
            <person name="Donnadieu C."/>
            <person name="Parrinello H."/>
            <person name="Journot L."/>
            <person name="Du K."/>
            <person name="Schartl M."/>
            <person name="Retaux S."/>
            <person name="Guiguen Y."/>
        </authorList>
    </citation>
    <scope>NUCLEOTIDE SEQUENCE [LARGE SCALE GENOMIC DNA]</scope>
    <source>
        <strain evidence="20">Pach_M1</strain>
        <tissue evidence="20">Testis</tissue>
    </source>
</reference>
<evidence type="ECO:0000256" key="6">
    <source>
        <dbReference type="ARBA" id="ARBA00022729"/>
    </source>
</evidence>
<dbReference type="GO" id="GO:0016339">
    <property type="term" value="P:calcium-dependent cell-cell adhesion via plasma membrane cell adhesion molecules"/>
    <property type="evidence" value="ECO:0007669"/>
    <property type="project" value="TreeGrafter"/>
</dbReference>
<keyword evidence="6 18" id="KW-0732">Signal</keyword>
<dbReference type="Pfam" id="PF08758">
    <property type="entry name" value="Cadherin_pro"/>
    <property type="match status" value="1"/>
</dbReference>
<dbReference type="GO" id="GO:0000902">
    <property type="term" value="P:cell morphogenesis"/>
    <property type="evidence" value="ECO:0007669"/>
    <property type="project" value="TreeGrafter"/>
</dbReference>
<comment type="function">
    <text evidence="16">A component of desmosome cell-cell junctions which are required for positive regulation of cellular adhesion. Involved in the interaction of plaque proteins and intermediate filaments mediating cell-cell adhesion.</text>
</comment>
<dbReference type="InterPro" id="IPR014868">
    <property type="entry name" value="Cadherin_pro_dom"/>
</dbReference>
<dbReference type="GO" id="GO:0008013">
    <property type="term" value="F:beta-catenin binding"/>
    <property type="evidence" value="ECO:0007669"/>
    <property type="project" value="TreeGrafter"/>
</dbReference>
<dbReference type="PROSITE" id="PS00232">
    <property type="entry name" value="CADHERIN_1"/>
    <property type="match status" value="3"/>
</dbReference>
<dbReference type="InterPro" id="IPR002126">
    <property type="entry name" value="Cadherin-like_dom"/>
</dbReference>
<evidence type="ECO:0000256" key="11">
    <source>
        <dbReference type="ARBA" id="ARBA00022989"/>
    </source>
</evidence>
<keyword evidence="4 15" id="KW-0812">Transmembrane</keyword>
<dbReference type="SUPFAM" id="SSF49313">
    <property type="entry name" value="Cadherin-like"/>
    <property type="match status" value="6"/>
</dbReference>
<dbReference type="GO" id="GO:0060027">
    <property type="term" value="P:convergent extension involved in gastrulation"/>
    <property type="evidence" value="ECO:0007669"/>
    <property type="project" value="UniProtKB-ARBA"/>
</dbReference>
<evidence type="ECO:0000256" key="7">
    <source>
        <dbReference type="ARBA" id="ARBA00022737"/>
    </source>
</evidence>
<keyword evidence="13" id="KW-0325">Glycoprotein</keyword>
<dbReference type="GO" id="GO:0030057">
    <property type="term" value="C:desmosome"/>
    <property type="evidence" value="ECO:0007669"/>
    <property type="project" value="UniProtKB-SubCell"/>
</dbReference>
<feature type="domain" description="Cadherin" evidence="19">
    <location>
        <begin position="456"/>
        <end position="561"/>
    </location>
</feature>
<keyword evidence="8 14" id="KW-0106">Calcium</keyword>
<evidence type="ECO:0000256" key="5">
    <source>
        <dbReference type="ARBA" id="ARBA00022723"/>
    </source>
</evidence>
<evidence type="ECO:0000313" key="21">
    <source>
        <dbReference type="Ensembl" id="ENSAMXP00005038820.1"/>
    </source>
</evidence>
<protein>
    <submittedName>
        <fullName evidence="20 21">Desmocollin-1</fullName>
    </submittedName>
</protein>
<dbReference type="FunFam" id="2.60.40.60:FF:000019">
    <property type="entry name" value="Cadherin 2"/>
    <property type="match status" value="1"/>
</dbReference>
<dbReference type="GO" id="GO:0044331">
    <property type="term" value="P:cell-cell adhesion mediated by cadherin"/>
    <property type="evidence" value="ECO:0007669"/>
    <property type="project" value="TreeGrafter"/>
</dbReference>
<dbReference type="FunFam" id="2.60.40.60:FF:000011">
    <property type="entry name" value="Cadherin 1"/>
    <property type="match status" value="1"/>
</dbReference>
<dbReference type="OrthoDB" id="6079678at2759"/>
<evidence type="ECO:0000256" key="16">
    <source>
        <dbReference type="RuleBase" id="RU004358"/>
    </source>
</evidence>
<evidence type="ECO:0000256" key="17">
    <source>
        <dbReference type="SAM" id="Phobius"/>
    </source>
</evidence>
<dbReference type="GO" id="GO:0034332">
    <property type="term" value="P:adherens junction organization"/>
    <property type="evidence" value="ECO:0007669"/>
    <property type="project" value="TreeGrafter"/>
</dbReference>
<dbReference type="GO" id="GO:0007156">
    <property type="term" value="P:homophilic cell adhesion via plasma membrane adhesion molecules"/>
    <property type="evidence" value="ECO:0007669"/>
    <property type="project" value="InterPro"/>
</dbReference>
<dbReference type="AlphaFoldDB" id="A0A8B9KMD2"/>
<dbReference type="PRINTS" id="PR01820">
    <property type="entry name" value="DESMOCOLLIN"/>
</dbReference>
<dbReference type="FunFam" id="2.60.40.60:FF:000068">
    <property type="entry name" value="Desmoglein 1"/>
    <property type="match status" value="1"/>
</dbReference>
<sequence length="897" mass="98410">MSRVGPSCALLLLLSVLCYSVESCVQRHVRAQVPETLQAGYAVSRVNLEGCGIKRLQLASSDPDFTIQTDGTILTVSITTVPDSGKSFCIWVQDQRGHKWKVDVSLTPIEQISQKSSNVVLRRAKRRWSPLPFNIKENDPGPFPKDVEFIASDSSLNFSVYYTIDGPGVTTELVGLFSVVPNSGLLRVHQTVDREMYPQFVFTAHAFDRYSNKETDLPLKITVNVNDVNDNAPQFSSPLFFIVPEQSDPGTIVGQVNATDRDEPNTPHTKIRYTLINGTDLFNINPFSGVITTKTNTLDRETQDRYIVKVEIRDMGGASDGLFSQGLASISLGDINDNPPIFKEKAYKAQVQENQANVLVLRIPVEDKDLQGTPNWKAVYEITKGNETGNFWIKTDPTTNEGLLYVTKPLDREKQDLVKLEIMARNEVPLVQSSSSWMKVPVDLTVTDVDEGPEFSAPILRLKVKENVANGTLIGTYTAIDPETKSSKGIKYYKLTDPGSWINVMETTGELRTANTIDRESPLVYNETYNITVKAVDESQKTGTGTVVILIEDVNDNYPVIPVPDRTVCSKENQRSSTTVEAVDYDKSPYAGPFTFELGPGNDGKWKIKDPKPGTSVVLEQAEDLPNGQYKVPLIVKDLQGEGTEQTVNIQVCTCVRDGECAAQKISAKLGVWAVLAMLLALLLLLLLCLLFVLVCSTKGEKLRMTDDYDGTGGMLLKSNTEAPGEEVKDALLVMPGSGVDIVDGSKGGATMEHQTMLGTAGGAYGQHAIHGGSMYQTGTQGYMTNQSMFSSGQYGAGFYGNTMYNKFSDMSALDTWRTNELYLDNKLAYFGEEEDGRYAADLLKAYGYEGMGSPAGSVGCCSVISDQDTLDFLDSLGPKFRTLADVCTNKAERGQQ</sequence>
<dbReference type="GO" id="GO:0005509">
    <property type="term" value="F:calcium ion binding"/>
    <property type="evidence" value="ECO:0007669"/>
    <property type="project" value="UniProtKB-UniRule"/>
</dbReference>
<dbReference type="InterPro" id="IPR015919">
    <property type="entry name" value="Cadherin-like_sf"/>
</dbReference>
<name>A0A8B9KMD2_ASTMX</name>
<dbReference type="Gene3D" id="2.60.40.60">
    <property type="entry name" value="Cadherins"/>
    <property type="match status" value="6"/>
</dbReference>
<dbReference type="FunFam" id="2.60.40.60:FF:000027">
    <property type="entry name" value="Cadherin 2"/>
    <property type="match status" value="1"/>
</dbReference>
<dbReference type="Ensembl" id="ENSAMXT00005042284.1">
    <property type="protein sequence ID" value="ENSAMXP00005038820.1"/>
    <property type="gene ID" value="ENSAMXG00005018357.1"/>
</dbReference>
<keyword evidence="10" id="KW-0965">Cell junction</keyword>
<feature type="transmembrane region" description="Helical" evidence="17">
    <location>
        <begin position="670"/>
        <end position="695"/>
    </location>
</feature>
<dbReference type="GO" id="GO:0055113">
    <property type="term" value="P:epiboly involved in gastrulation with mouth forming second"/>
    <property type="evidence" value="ECO:0007669"/>
    <property type="project" value="UniProtKB-ARBA"/>
</dbReference>
<dbReference type="PROSITE" id="PS50268">
    <property type="entry name" value="CADHERIN_2"/>
    <property type="match status" value="4"/>
</dbReference>
<evidence type="ECO:0000256" key="13">
    <source>
        <dbReference type="ARBA" id="ARBA00023180"/>
    </source>
</evidence>
<dbReference type="SMART" id="SM01055">
    <property type="entry name" value="Cadherin_pro"/>
    <property type="match status" value="1"/>
</dbReference>
<dbReference type="Pfam" id="PF01049">
    <property type="entry name" value="CADH_Y-type_LIR"/>
    <property type="match status" value="1"/>
</dbReference>
<dbReference type="Proteomes" id="UP000694621">
    <property type="component" value="Unplaced"/>
</dbReference>
<evidence type="ECO:0000256" key="4">
    <source>
        <dbReference type="ARBA" id="ARBA00022692"/>
    </source>
</evidence>
<dbReference type="PRINTS" id="PR00205">
    <property type="entry name" value="CADHERIN"/>
</dbReference>
<reference evidence="21" key="2">
    <citation type="submission" date="2025-05" db="UniProtKB">
        <authorList>
            <consortium name="Ensembl"/>
        </authorList>
    </citation>
    <scope>IDENTIFICATION</scope>
</reference>
<evidence type="ECO:0000313" key="22">
    <source>
        <dbReference type="Proteomes" id="UP000694621"/>
    </source>
</evidence>
<feature type="domain" description="Cadherin" evidence="19">
    <location>
        <begin position="235"/>
        <end position="342"/>
    </location>
</feature>
<evidence type="ECO:0000256" key="8">
    <source>
        <dbReference type="ARBA" id="ARBA00022837"/>
    </source>
</evidence>
<dbReference type="FunFam" id="2.60.40.60:FF:000031">
    <property type="entry name" value="Cadherin 3"/>
    <property type="match status" value="1"/>
</dbReference>
<evidence type="ECO:0000313" key="20">
    <source>
        <dbReference type="EMBL" id="KAG9282790.1"/>
    </source>
</evidence>
<dbReference type="GO" id="GO:0016477">
    <property type="term" value="P:cell migration"/>
    <property type="evidence" value="ECO:0007669"/>
    <property type="project" value="TreeGrafter"/>
</dbReference>
<keyword evidence="5" id="KW-0479">Metal-binding</keyword>
<dbReference type="KEGG" id="amex:103034091"/>
<dbReference type="CTD" id="560091"/>
<dbReference type="InterPro" id="IPR000233">
    <property type="entry name" value="Cadherin_Y-type_LIR"/>
</dbReference>
<gene>
    <name evidence="20" type="primary">DSC1</name>
    <name evidence="20" type="ORF">AMEX_G1487</name>
</gene>
<dbReference type="InterPro" id="IPR020894">
    <property type="entry name" value="Cadherin_CS"/>
</dbReference>
<feature type="domain" description="Cadherin" evidence="19">
    <location>
        <begin position="127"/>
        <end position="235"/>
    </location>
</feature>
<evidence type="ECO:0000256" key="1">
    <source>
        <dbReference type="ARBA" id="ARBA00004251"/>
    </source>
</evidence>
<accession>A0A8B9KMD2</accession>
<dbReference type="Pfam" id="PF00028">
    <property type="entry name" value="Cadherin"/>
    <property type="match status" value="4"/>
</dbReference>
<dbReference type="GeneID" id="103034091"/>
<keyword evidence="3" id="KW-1003">Cell membrane</keyword>
<evidence type="ECO:0000256" key="12">
    <source>
        <dbReference type="ARBA" id="ARBA00023136"/>
    </source>
</evidence>
<evidence type="ECO:0000259" key="19">
    <source>
        <dbReference type="PROSITE" id="PS50268"/>
    </source>
</evidence>
<dbReference type="Gene3D" id="4.10.900.10">
    <property type="entry name" value="TCF3-CBD (Catenin binding domain)"/>
    <property type="match status" value="1"/>
</dbReference>
<evidence type="ECO:0000256" key="3">
    <source>
        <dbReference type="ARBA" id="ARBA00022475"/>
    </source>
</evidence>
<dbReference type="GO" id="GO:0007043">
    <property type="term" value="P:cell-cell junction assembly"/>
    <property type="evidence" value="ECO:0007669"/>
    <property type="project" value="TreeGrafter"/>
</dbReference>
<dbReference type="InterPro" id="IPR039808">
    <property type="entry name" value="Cadherin"/>
</dbReference>
<dbReference type="PANTHER" id="PTHR24027:SF78">
    <property type="entry name" value="CADHERIN-LIKE PROTEIN 26"/>
    <property type="match status" value="1"/>
</dbReference>
<dbReference type="GO" id="GO:0045296">
    <property type="term" value="F:cadherin binding"/>
    <property type="evidence" value="ECO:0007669"/>
    <property type="project" value="TreeGrafter"/>
</dbReference>
<feature type="chain" id="PRO_5044669485" evidence="18">
    <location>
        <begin position="24"/>
        <end position="897"/>
    </location>
</feature>
<dbReference type="GO" id="GO:0016342">
    <property type="term" value="C:catenin complex"/>
    <property type="evidence" value="ECO:0007669"/>
    <property type="project" value="TreeGrafter"/>
</dbReference>
<proteinExistence type="predicted"/>
<keyword evidence="12 17" id="KW-0472">Membrane</keyword>
<comment type="subcellular location">
    <subcellularLocation>
        <location evidence="2">Cell junction</location>
        <location evidence="2">Desmosome</location>
    </subcellularLocation>
    <subcellularLocation>
        <location evidence="1 15">Cell membrane</location>
        <topology evidence="1 15">Single-pass type I membrane protein</topology>
    </subcellularLocation>
</comment>
<dbReference type="PANTHER" id="PTHR24027">
    <property type="entry name" value="CADHERIN-23"/>
    <property type="match status" value="1"/>
</dbReference>
<evidence type="ECO:0000256" key="14">
    <source>
        <dbReference type="PROSITE-ProRule" id="PRU00043"/>
    </source>
</evidence>
<keyword evidence="9 15" id="KW-0130">Cell adhesion</keyword>
<feature type="domain" description="Cadherin" evidence="19">
    <location>
        <begin position="343"/>
        <end position="460"/>
    </location>
</feature>
<evidence type="ECO:0000256" key="15">
    <source>
        <dbReference type="RuleBase" id="RU003318"/>
    </source>
</evidence>
<keyword evidence="7" id="KW-0677">Repeat</keyword>
<dbReference type="EMBL" id="JAICCE010000001">
    <property type="protein sequence ID" value="KAG9282790.1"/>
    <property type="molecule type" value="Genomic_DNA"/>
</dbReference>
<evidence type="ECO:0000256" key="2">
    <source>
        <dbReference type="ARBA" id="ARBA00004568"/>
    </source>
</evidence>
<dbReference type="CDD" id="cd11304">
    <property type="entry name" value="Cadherin_repeat"/>
    <property type="match status" value="4"/>
</dbReference>
<keyword evidence="11 17" id="KW-1133">Transmembrane helix</keyword>
<evidence type="ECO:0000256" key="9">
    <source>
        <dbReference type="ARBA" id="ARBA00022889"/>
    </source>
</evidence>
<organism evidence="21 22">
    <name type="scientific">Astyanax mexicanus</name>
    <name type="common">Blind cave fish</name>
    <name type="synonym">Astyanax fasciatus mexicanus</name>
    <dbReference type="NCBI Taxonomy" id="7994"/>
    <lineage>
        <taxon>Eukaryota</taxon>
        <taxon>Metazoa</taxon>
        <taxon>Chordata</taxon>
        <taxon>Craniata</taxon>
        <taxon>Vertebrata</taxon>
        <taxon>Euteleostomi</taxon>
        <taxon>Actinopterygii</taxon>
        <taxon>Neopterygii</taxon>
        <taxon>Teleostei</taxon>
        <taxon>Ostariophysi</taxon>
        <taxon>Characiformes</taxon>
        <taxon>Characoidei</taxon>
        <taxon>Acestrorhamphidae</taxon>
        <taxon>Acestrorhamphinae</taxon>
        <taxon>Astyanax</taxon>
    </lineage>
</organism>
<dbReference type="InterPro" id="IPR027397">
    <property type="entry name" value="Catenin-bd_sf"/>
</dbReference>
<dbReference type="PRINTS" id="PR01818">
    <property type="entry name" value="DESMOCADHERN"/>
</dbReference>
<evidence type="ECO:0000256" key="18">
    <source>
        <dbReference type="SAM" id="SignalP"/>
    </source>
</evidence>